<proteinExistence type="predicted"/>
<dbReference type="Pfam" id="PF00773">
    <property type="entry name" value="RNB"/>
    <property type="match status" value="1"/>
</dbReference>
<feature type="domain" description="RNB" evidence="1">
    <location>
        <begin position="133"/>
        <end position="338"/>
    </location>
</feature>
<organism evidence="2 3">
    <name type="scientific">Mya arenaria</name>
    <name type="common">Soft-shell clam</name>
    <dbReference type="NCBI Taxonomy" id="6604"/>
    <lineage>
        <taxon>Eukaryota</taxon>
        <taxon>Metazoa</taxon>
        <taxon>Spiralia</taxon>
        <taxon>Lophotrochozoa</taxon>
        <taxon>Mollusca</taxon>
        <taxon>Bivalvia</taxon>
        <taxon>Autobranchia</taxon>
        <taxon>Heteroconchia</taxon>
        <taxon>Euheterodonta</taxon>
        <taxon>Imparidentia</taxon>
        <taxon>Neoheterodontei</taxon>
        <taxon>Myida</taxon>
        <taxon>Myoidea</taxon>
        <taxon>Myidae</taxon>
        <taxon>Mya</taxon>
    </lineage>
</organism>
<dbReference type="InterPro" id="IPR001900">
    <property type="entry name" value="RNase_II/R"/>
</dbReference>
<dbReference type="PANTHER" id="PTHR23355:SF9">
    <property type="entry name" value="DIS3-LIKE EXONUCLEASE 2"/>
    <property type="match status" value="1"/>
</dbReference>
<protein>
    <submittedName>
        <fullName evidence="2">RNR-like protein</fullName>
    </submittedName>
</protein>
<dbReference type="SUPFAM" id="SSF50249">
    <property type="entry name" value="Nucleic acid-binding proteins"/>
    <property type="match status" value="1"/>
</dbReference>
<keyword evidence="3" id="KW-1185">Reference proteome</keyword>
<sequence length="338" mass="39140">MQYLFGMSTVHNNERFLDEDDFYNPDRIKTLRQIEEKILKQLNIDIFRQHPHSVMAKGRDAYQQDFEWRRNKIPRKKRRHKRHVIRGVESLSKGLEVLNMKYTVPALYDESTVDAANDMEIGEGNTECIEDDRIDLRLLNVFTIDPPDAKDLDDAISLKRTSDGFRVGVHIADVSSVVPKDSHIDVEAQHRATTFCPPSSCRPRHMLPEPLGTDMCSLLENKNRRAISVFFSFADDGTLNKTDNSSSIDIKRTMVRSRKQFTYKEIQTIIETPDTDTKDDIARDVKVLFKLSRSIRFKRLGNAMYAMNVQQSFEGCTEAHYLVEEFMIMTNKAVAQHF</sequence>
<dbReference type="InterPro" id="IPR050180">
    <property type="entry name" value="RNR_Ribonuclease"/>
</dbReference>
<accession>A0ABY7F276</accession>
<evidence type="ECO:0000313" key="2">
    <source>
        <dbReference type="EMBL" id="WAR15805.1"/>
    </source>
</evidence>
<evidence type="ECO:0000313" key="3">
    <source>
        <dbReference type="Proteomes" id="UP001164746"/>
    </source>
</evidence>
<dbReference type="EMBL" id="CP111021">
    <property type="protein sequence ID" value="WAR15805.1"/>
    <property type="molecule type" value="Genomic_DNA"/>
</dbReference>
<gene>
    <name evidence="2" type="ORF">MAR_030399</name>
</gene>
<evidence type="ECO:0000259" key="1">
    <source>
        <dbReference type="SMART" id="SM00955"/>
    </source>
</evidence>
<dbReference type="SMART" id="SM00955">
    <property type="entry name" value="RNB"/>
    <property type="match status" value="1"/>
</dbReference>
<dbReference type="InterPro" id="IPR012340">
    <property type="entry name" value="NA-bd_OB-fold"/>
</dbReference>
<dbReference type="Proteomes" id="UP001164746">
    <property type="component" value="Chromosome 10"/>
</dbReference>
<name>A0ABY7F276_MYAAR</name>
<reference evidence="2" key="1">
    <citation type="submission" date="2022-11" db="EMBL/GenBank/DDBJ databases">
        <title>Centuries of genome instability and evolution in soft-shell clam transmissible cancer (bioRxiv).</title>
        <authorList>
            <person name="Hart S.F.M."/>
            <person name="Yonemitsu M.A."/>
            <person name="Giersch R.M."/>
            <person name="Beal B.F."/>
            <person name="Arriagada G."/>
            <person name="Davis B.W."/>
            <person name="Ostrander E.A."/>
            <person name="Goff S.P."/>
            <person name="Metzger M.J."/>
        </authorList>
    </citation>
    <scope>NUCLEOTIDE SEQUENCE</scope>
    <source>
        <strain evidence="2">MELC-2E11</strain>
        <tissue evidence="2">Siphon/mantle</tissue>
    </source>
</reference>
<dbReference type="PANTHER" id="PTHR23355">
    <property type="entry name" value="RIBONUCLEASE"/>
    <property type="match status" value="1"/>
</dbReference>